<evidence type="ECO:0000256" key="5">
    <source>
        <dbReference type="ARBA" id="ARBA00016296"/>
    </source>
</evidence>
<dbReference type="EC" id="2.7.4.8" evidence="4 13"/>
<dbReference type="Proteomes" id="UP000033428">
    <property type="component" value="Unassembled WGS sequence"/>
</dbReference>
<dbReference type="GO" id="GO:0005829">
    <property type="term" value="C:cytosol"/>
    <property type="evidence" value="ECO:0007669"/>
    <property type="project" value="TreeGrafter"/>
</dbReference>
<sequence>MFKQMNVMTKSSTVKKSLVIVVSSPSGGGKTTIISETLKKIPGIRRSISYTTRAMREGEINGKDYRFISEPDFKKRIQENSFVEYEKIFDNYYGTSIEDIEDARKAGEDIVLSIDVKGAKKIKEKYSESISIFIMPPSIEELTSRLKKRNTECVRQFSLRIKESAKEIAASDAYDYMIVNNDLGTAIDEFIGIIERERKLAVKF</sequence>
<keyword evidence="9 13" id="KW-0418">Kinase</keyword>
<evidence type="ECO:0000256" key="7">
    <source>
        <dbReference type="ARBA" id="ARBA00022679"/>
    </source>
</evidence>
<dbReference type="InterPro" id="IPR008144">
    <property type="entry name" value="Guanylate_kin-like_dom"/>
</dbReference>
<feature type="domain" description="Guanylate kinase-like" evidence="14">
    <location>
        <begin position="17"/>
        <end position="195"/>
    </location>
</feature>
<keyword evidence="8 13" id="KW-0547">Nucleotide-binding</keyword>
<evidence type="ECO:0000256" key="11">
    <source>
        <dbReference type="ARBA" id="ARBA00030128"/>
    </source>
</evidence>
<dbReference type="NCBIfam" id="TIGR03263">
    <property type="entry name" value="guanyl_kin"/>
    <property type="match status" value="1"/>
</dbReference>
<evidence type="ECO:0000256" key="4">
    <source>
        <dbReference type="ARBA" id="ARBA00012961"/>
    </source>
</evidence>
<name>A0A0F0CSZ5_9BACT</name>
<evidence type="ECO:0000256" key="12">
    <source>
        <dbReference type="ARBA" id="ARBA00048594"/>
    </source>
</evidence>
<dbReference type="EMBL" id="JYNY01000332">
    <property type="protein sequence ID" value="KJJ84565.1"/>
    <property type="molecule type" value="Genomic_DNA"/>
</dbReference>
<keyword evidence="6 13" id="KW-0963">Cytoplasm</keyword>
<comment type="function">
    <text evidence="1 13">Essential for recycling GMP and indirectly, cGMP.</text>
</comment>
<evidence type="ECO:0000313" key="15">
    <source>
        <dbReference type="EMBL" id="KJJ84565.1"/>
    </source>
</evidence>
<protein>
    <recommendedName>
        <fullName evidence="5 13">Guanylate kinase</fullName>
        <ecNumber evidence="4 13">2.7.4.8</ecNumber>
    </recommendedName>
    <alternativeName>
        <fullName evidence="11 13">GMP kinase</fullName>
    </alternativeName>
</protein>
<dbReference type="InterPro" id="IPR020590">
    <property type="entry name" value="Guanylate_kinase_CS"/>
</dbReference>
<dbReference type="PANTHER" id="PTHR23117:SF13">
    <property type="entry name" value="GUANYLATE KINASE"/>
    <property type="match status" value="1"/>
</dbReference>
<evidence type="ECO:0000256" key="10">
    <source>
        <dbReference type="ARBA" id="ARBA00022840"/>
    </source>
</evidence>
<dbReference type="HAMAP" id="MF_00328">
    <property type="entry name" value="Guanylate_kinase"/>
    <property type="match status" value="1"/>
</dbReference>
<evidence type="ECO:0000313" key="16">
    <source>
        <dbReference type="Proteomes" id="UP000033428"/>
    </source>
</evidence>
<dbReference type="SUPFAM" id="SSF52540">
    <property type="entry name" value="P-loop containing nucleoside triphosphate hydrolases"/>
    <property type="match status" value="1"/>
</dbReference>
<comment type="subcellular location">
    <subcellularLocation>
        <location evidence="2 13">Cytoplasm</location>
    </subcellularLocation>
</comment>
<dbReference type="InterPro" id="IPR027417">
    <property type="entry name" value="P-loop_NTPase"/>
</dbReference>
<proteinExistence type="inferred from homology"/>
<keyword evidence="10 13" id="KW-0067">ATP-binding</keyword>
<evidence type="ECO:0000256" key="1">
    <source>
        <dbReference type="ARBA" id="ARBA00003531"/>
    </source>
</evidence>
<gene>
    <name evidence="13" type="primary">gmk</name>
    <name evidence="15" type="ORF">OMAG_001570</name>
</gene>
<dbReference type="SMART" id="SM00072">
    <property type="entry name" value="GuKc"/>
    <property type="match status" value="1"/>
</dbReference>
<dbReference type="InterPro" id="IPR017665">
    <property type="entry name" value="Guanylate_kinase"/>
</dbReference>
<dbReference type="PANTHER" id="PTHR23117">
    <property type="entry name" value="GUANYLATE KINASE-RELATED"/>
    <property type="match status" value="1"/>
</dbReference>
<comment type="similarity">
    <text evidence="3 13">Belongs to the guanylate kinase family.</text>
</comment>
<evidence type="ECO:0000256" key="2">
    <source>
        <dbReference type="ARBA" id="ARBA00004496"/>
    </source>
</evidence>
<dbReference type="FunFam" id="3.30.63.10:FF:000005">
    <property type="entry name" value="Guanylate kinase"/>
    <property type="match status" value="1"/>
</dbReference>
<dbReference type="InterPro" id="IPR008145">
    <property type="entry name" value="GK/Ca_channel_bsu"/>
</dbReference>
<comment type="caution">
    <text evidence="15">The sequence shown here is derived from an EMBL/GenBank/DDBJ whole genome shotgun (WGS) entry which is preliminary data.</text>
</comment>
<dbReference type="Gene3D" id="3.30.63.10">
    <property type="entry name" value="Guanylate Kinase phosphate binding domain"/>
    <property type="match status" value="1"/>
</dbReference>
<dbReference type="Gene3D" id="3.40.50.300">
    <property type="entry name" value="P-loop containing nucleotide triphosphate hydrolases"/>
    <property type="match status" value="1"/>
</dbReference>
<dbReference type="GO" id="GO:0004385">
    <property type="term" value="F:GMP kinase activity"/>
    <property type="evidence" value="ECO:0007669"/>
    <property type="project" value="UniProtKB-UniRule"/>
</dbReference>
<feature type="binding site" evidence="13">
    <location>
        <begin position="24"/>
        <end position="31"/>
    </location>
    <ligand>
        <name>ATP</name>
        <dbReference type="ChEBI" id="CHEBI:30616"/>
    </ligand>
</feature>
<dbReference type="AlphaFoldDB" id="A0A0F0CSZ5"/>
<evidence type="ECO:0000256" key="8">
    <source>
        <dbReference type="ARBA" id="ARBA00022741"/>
    </source>
</evidence>
<evidence type="ECO:0000259" key="14">
    <source>
        <dbReference type="PROSITE" id="PS50052"/>
    </source>
</evidence>
<dbReference type="PROSITE" id="PS00856">
    <property type="entry name" value="GUANYLATE_KINASE_1"/>
    <property type="match status" value="1"/>
</dbReference>
<evidence type="ECO:0000256" key="13">
    <source>
        <dbReference type="HAMAP-Rule" id="MF_00328"/>
    </source>
</evidence>
<evidence type="ECO:0000256" key="9">
    <source>
        <dbReference type="ARBA" id="ARBA00022777"/>
    </source>
</evidence>
<comment type="catalytic activity">
    <reaction evidence="12 13">
        <text>GMP + ATP = GDP + ADP</text>
        <dbReference type="Rhea" id="RHEA:20780"/>
        <dbReference type="ChEBI" id="CHEBI:30616"/>
        <dbReference type="ChEBI" id="CHEBI:58115"/>
        <dbReference type="ChEBI" id="CHEBI:58189"/>
        <dbReference type="ChEBI" id="CHEBI:456216"/>
        <dbReference type="EC" id="2.7.4.8"/>
    </reaction>
</comment>
<reference evidence="15 16" key="1">
    <citation type="submission" date="2015-02" db="EMBL/GenBank/DDBJ databases">
        <title>Single-cell genomics of uncultivated deep-branching MTB reveals a conserved set of magnetosome genes.</title>
        <authorList>
            <person name="Kolinko S."/>
            <person name="Richter M."/>
            <person name="Glockner F.O."/>
            <person name="Brachmann A."/>
            <person name="Schuler D."/>
        </authorList>
    </citation>
    <scope>NUCLEOTIDE SEQUENCE [LARGE SCALE GENOMIC DNA]</scope>
    <source>
        <strain evidence="15">SKK-01</strain>
    </source>
</reference>
<dbReference type="PATRIC" id="fig|1609969.3.peg.1686"/>
<organism evidence="15 16">
    <name type="scientific">Candidatus Omnitrophus magneticus</name>
    <dbReference type="NCBI Taxonomy" id="1609969"/>
    <lineage>
        <taxon>Bacteria</taxon>
        <taxon>Pseudomonadati</taxon>
        <taxon>Candidatus Omnitrophota</taxon>
        <taxon>Candidatus Omnitrophus</taxon>
    </lineage>
</organism>
<dbReference type="PROSITE" id="PS50052">
    <property type="entry name" value="GUANYLATE_KINASE_2"/>
    <property type="match status" value="1"/>
</dbReference>
<keyword evidence="7 13" id="KW-0808">Transferase</keyword>
<evidence type="ECO:0000256" key="3">
    <source>
        <dbReference type="ARBA" id="ARBA00005790"/>
    </source>
</evidence>
<evidence type="ECO:0000256" key="6">
    <source>
        <dbReference type="ARBA" id="ARBA00022490"/>
    </source>
</evidence>
<dbReference type="Pfam" id="PF00625">
    <property type="entry name" value="Guanylate_kin"/>
    <property type="match status" value="1"/>
</dbReference>
<accession>A0A0F0CSZ5</accession>
<dbReference type="GO" id="GO:0005524">
    <property type="term" value="F:ATP binding"/>
    <property type="evidence" value="ECO:0007669"/>
    <property type="project" value="UniProtKB-UniRule"/>
</dbReference>
<dbReference type="CDD" id="cd00071">
    <property type="entry name" value="GMPK"/>
    <property type="match status" value="1"/>
</dbReference>
<keyword evidence="16" id="KW-1185">Reference proteome</keyword>